<protein>
    <submittedName>
        <fullName evidence="2">Uncharacterized protein</fullName>
    </submittedName>
</protein>
<evidence type="ECO:0000313" key="3">
    <source>
        <dbReference type="Proteomes" id="UP000266778"/>
    </source>
</evidence>
<proteinExistence type="predicted"/>
<geneLocation type="plasmid" evidence="3">
    <name>paeca1-b</name>
</geneLocation>
<reference evidence="2 3" key="1">
    <citation type="submission" date="2019-04" db="EMBL/GenBank/DDBJ databases">
        <title>Novel transposon Tn6433 variants accelerate the dissemination of tet(E) in Aeromonas under oxytetracycline stresses.</title>
        <authorList>
            <person name="Shi Y."/>
            <person name="Tian Z."/>
            <person name="Zhang Y."/>
            <person name="Zhang H."/>
            <person name="Yang M."/>
        </authorList>
    </citation>
    <scope>NUCLEOTIDE SEQUENCE [LARGE SCALE GENOMIC DNA]</scope>
    <source>
        <strain evidence="2 3">T25-39</strain>
        <plasmid evidence="3">paeca1-b</plasmid>
    </source>
</reference>
<keyword evidence="2" id="KW-0614">Plasmid</keyword>
<name>A0A7D5UJT5_AERCA</name>
<dbReference type="AlphaFoldDB" id="A0A7D5UJT5"/>
<evidence type="ECO:0000256" key="1">
    <source>
        <dbReference type="SAM" id="MobiDB-lite"/>
    </source>
</evidence>
<organism evidence="2 3">
    <name type="scientific">Aeromonas caviae</name>
    <name type="common">Aeromonas punctata</name>
    <dbReference type="NCBI Taxonomy" id="648"/>
    <lineage>
        <taxon>Bacteria</taxon>
        <taxon>Pseudomonadati</taxon>
        <taxon>Pseudomonadota</taxon>
        <taxon>Gammaproteobacteria</taxon>
        <taxon>Aeromonadales</taxon>
        <taxon>Aeromonadaceae</taxon>
        <taxon>Aeromonas</taxon>
    </lineage>
</organism>
<evidence type="ECO:0000313" key="2">
    <source>
        <dbReference type="EMBL" id="QLI60287.1"/>
    </source>
</evidence>
<dbReference type="Proteomes" id="UP000266778">
    <property type="component" value="Plasmid pAeca1-b"/>
</dbReference>
<accession>A0A7D5UJT5</accession>
<gene>
    <name evidence="2" type="ORF">C1C91_22860</name>
</gene>
<feature type="region of interest" description="Disordered" evidence="1">
    <location>
        <begin position="53"/>
        <end position="102"/>
    </location>
</feature>
<sequence>MGILIINSGDPMVLPQISSNAFGDESWSGVHVKQLSSEQKEQITRYCRTEGRRQGWNDANGQRMGERREGPFHPELLGGEPCREWQDSYDNGVEEQRRLSVM</sequence>
<dbReference type="EMBL" id="CP039627">
    <property type="protein sequence ID" value="QLI60287.1"/>
    <property type="molecule type" value="Genomic_DNA"/>
</dbReference>